<dbReference type="InterPro" id="IPR028096">
    <property type="entry name" value="EfeO_Cupredoxin"/>
</dbReference>
<sequence length="146" mass="15563">MRKILVLVLGLMLLAAACNKSTPPAPTPTPTPTPAPAPTPVPTPTPTPAPSQPQSTNVEVKITASGFEPASITIANGTTVTFINNDSKNRWPASAPHPTHTDYPEFDPKKAIAADASWTFTFDKVGTWKYHDHLNSTKYGSVTVTE</sequence>
<dbReference type="InterPro" id="IPR008972">
    <property type="entry name" value="Cupredoxin"/>
</dbReference>
<reference evidence="4 5" key="1">
    <citation type="journal article" date="2016" name="Nat. Commun.">
        <title>Thousands of microbial genomes shed light on interconnected biogeochemical processes in an aquifer system.</title>
        <authorList>
            <person name="Anantharaman K."/>
            <person name="Brown C.T."/>
            <person name="Hug L.A."/>
            <person name="Sharon I."/>
            <person name="Castelle C.J."/>
            <person name="Probst A.J."/>
            <person name="Thomas B.C."/>
            <person name="Singh A."/>
            <person name="Wilkins M.J."/>
            <person name="Karaoz U."/>
            <person name="Brodie E.L."/>
            <person name="Williams K.H."/>
            <person name="Hubbard S.S."/>
            <person name="Banfield J.F."/>
        </authorList>
    </citation>
    <scope>NUCLEOTIDE SEQUENCE [LARGE SCALE GENOMIC DNA]</scope>
</reference>
<dbReference type="PROSITE" id="PS51257">
    <property type="entry name" value="PROKAR_LIPOPROTEIN"/>
    <property type="match status" value="1"/>
</dbReference>
<comment type="caution">
    <text evidence="4">The sequence shown here is derived from an EMBL/GenBank/DDBJ whole genome shotgun (WGS) entry which is preliminary data.</text>
</comment>
<feature type="signal peptide" evidence="2">
    <location>
        <begin position="1"/>
        <end position="20"/>
    </location>
</feature>
<dbReference type="EMBL" id="MFEJ01000023">
    <property type="protein sequence ID" value="OGE79994.1"/>
    <property type="molecule type" value="Genomic_DNA"/>
</dbReference>
<dbReference type="Pfam" id="PF13473">
    <property type="entry name" value="Cupredoxin_1"/>
    <property type="match status" value="1"/>
</dbReference>
<gene>
    <name evidence="4" type="ORF">A2660_02770</name>
</gene>
<feature type="domain" description="EfeO-type cupredoxin-like" evidence="3">
    <location>
        <begin position="52"/>
        <end position="144"/>
    </location>
</feature>
<evidence type="ECO:0000313" key="5">
    <source>
        <dbReference type="Proteomes" id="UP000176233"/>
    </source>
</evidence>
<evidence type="ECO:0000256" key="2">
    <source>
        <dbReference type="SAM" id="SignalP"/>
    </source>
</evidence>
<feature type="chain" id="PRO_5009520177" description="EfeO-type cupredoxin-like domain-containing protein" evidence="2">
    <location>
        <begin position="21"/>
        <end position="146"/>
    </location>
</feature>
<evidence type="ECO:0000259" key="3">
    <source>
        <dbReference type="Pfam" id="PF13473"/>
    </source>
</evidence>
<dbReference type="InterPro" id="IPR052721">
    <property type="entry name" value="ET_Amicyanin"/>
</dbReference>
<name>A0A1F5NR23_9BACT</name>
<proteinExistence type="predicted"/>
<evidence type="ECO:0000256" key="1">
    <source>
        <dbReference type="SAM" id="MobiDB-lite"/>
    </source>
</evidence>
<dbReference type="PANTHER" id="PTHR36507">
    <property type="entry name" value="BLL1555 PROTEIN"/>
    <property type="match status" value="1"/>
</dbReference>
<evidence type="ECO:0000313" key="4">
    <source>
        <dbReference type="EMBL" id="OGE79994.1"/>
    </source>
</evidence>
<feature type="region of interest" description="Disordered" evidence="1">
    <location>
        <begin position="22"/>
        <end position="56"/>
    </location>
</feature>
<dbReference type="PANTHER" id="PTHR36507:SF1">
    <property type="entry name" value="BLL1555 PROTEIN"/>
    <property type="match status" value="1"/>
</dbReference>
<keyword evidence="2" id="KW-0732">Signal</keyword>
<accession>A0A1F5NR23</accession>
<organism evidence="4 5">
    <name type="scientific">Candidatus Doudnabacteria bacterium RIFCSPHIGHO2_01_FULL_45_18</name>
    <dbReference type="NCBI Taxonomy" id="1817823"/>
    <lineage>
        <taxon>Bacteria</taxon>
        <taxon>Candidatus Doudnaibacteriota</taxon>
    </lineage>
</organism>
<protein>
    <recommendedName>
        <fullName evidence="3">EfeO-type cupredoxin-like domain-containing protein</fullName>
    </recommendedName>
</protein>
<feature type="compositionally biased region" description="Pro residues" evidence="1">
    <location>
        <begin position="23"/>
        <end position="51"/>
    </location>
</feature>
<dbReference type="AlphaFoldDB" id="A0A1F5NR23"/>
<dbReference type="Proteomes" id="UP000176233">
    <property type="component" value="Unassembled WGS sequence"/>
</dbReference>
<dbReference type="Gene3D" id="2.60.40.420">
    <property type="entry name" value="Cupredoxins - blue copper proteins"/>
    <property type="match status" value="1"/>
</dbReference>
<dbReference type="SUPFAM" id="SSF49503">
    <property type="entry name" value="Cupredoxins"/>
    <property type="match status" value="1"/>
</dbReference>